<protein>
    <submittedName>
        <fullName evidence="1">Uncharacterized protein</fullName>
    </submittedName>
</protein>
<dbReference type="InParanoid" id="G3JLJ7"/>
<dbReference type="HOGENOM" id="CLU_2333557_0_0_1"/>
<gene>
    <name evidence="1" type="ORF">CCM_06991</name>
</gene>
<dbReference type="EMBL" id="JH126403">
    <property type="protein sequence ID" value="EGX90571.1"/>
    <property type="molecule type" value="Genomic_DNA"/>
</dbReference>
<dbReference type="RefSeq" id="XP_006672192.1">
    <property type="nucleotide sequence ID" value="XM_006672129.1"/>
</dbReference>
<dbReference type="AlphaFoldDB" id="G3JLJ7"/>
<keyword evidence="2" id="KW-1185">Reference proteome</keyword>
<organism evidence="1 2">
    <name type="scientific">Cordyceps militaris (strain CM01)</name>
    <name type="common">Caterpillar fungus</name>
    <dbReference type="NCBI Taxonomy" id="983644"/>
    <lineage>
        <taxon>Eukaryota</taxon>
        <taxon>Fungi</taxon>
        <taxon>Dikarya</taxon>
        <taxon>Ascomycota</taxon>
        <taxon>Pezizomycotina</taxon>
        <taxon>Sordariomycetes</taxon>
        <taxon>Hypocreomycetidae</taxon>
        <taxon>Hypocreales</taxon>
        <taxon>Cordycipitaceae</taxon>
        <taxon>Cordyceps</taxon>
    </lineage>
</organism>
<dbReference type="GeneID" id="18169002"/>
<dbReference type="KEGG" id="cmt:CCM_06991"/>
<name>G3JLJ7_CORMM</name>
<proteinExistence type="predicted"/>
<dbReference type="VEuPathDB" id="FungiDB:CCM_06991"/>
<evidence type="ECO:0000313" key="2">
    <source>
        <dbReference type="Proteomes" id="UP000001610"/>
    </source>
</evidence>
<evidence type="ECO:0000313" key="1">
    <source>
        <dbReference type="EMBL" id="EGX90571.1"/>
    </source>
</evidence>
<dbReference type="Proteomes" id="UP000001610">
    <property type="component" value="Unassembled WGS sequence"/>
</dbReference>
<accession>G3JLJ7</accession>
<sequence>MQSGILATGGACQVQSHGYQSLMVSSSSIYMYSSVKGGAYLLGGLVSHFWPRLVEQLSIFPILLIQLHPSPSLAAASNLINLVECFKCGHAATQQQDV</sequence>
<reference evidence="1 2" key="1">
    <citation type="journal article" date="2011" name="Genome Biol.">
        <title>Genome sequence of the insect pathogenic fungus Cordyceps militaris, a valued traditional Chinese medicine.</title>
        <authorList>
            <person name="Zheng P."/>
            <person name="Xia Y."/>
            <person name="Xiao G."/>
            <person name="Xiong C."/>
            <person name="Hu X."/>
            <person name="Zhang S."/>
            <person name="Zheng H."/>
            <person name="Huang Y."/>
            <person name="Zhou Y."/>
            <person name="Wang S."/>
            <person name="Zhao G.P."/>
            <person name="Liu X."/>
            <person name="St Leger R.J."/>
            <person name="Wang C."/>
        </authorList>
    </citation>
    <scope>NUCLEOTIDE SEQUENCE [LARGE SCALE GENOMIC DNA]</scope>
    <source>
        <strain evidence="1 2">CM01</strain>
    </source>
</reference>